<name>A0ABQ8SZK0_PERAM</name>
<evidence type="ECO:0000256" key="4">
    <source>
        <dbReference type="ARBA" id="ARBA00022771"/>
    </source>
</evidence>
<dbReference type="InterPro" id="IPR013087">
    <property type="entry name" value="Znf_C2H2_type"/>
</dbReference>
<feature type="compositionally biased region" description="Polar residues" evidence="8">
    <location>
        <begin position="311"/>
        <end position="333"/>
    </location>
</feature>
<dbReference type="SUPFAM" id="SSF57667">
    <property type="entry name" value="beta-beta-alpha zinc fingers"/>
    <property type="match status" value="4"/>
</dbReference>
<feature type="compositionally biased region" description="Low complexity" evidence="8">
    <location>
        <begin position="682"/>
        <end position="693"/>
    </location>
</feature>
<gene>
    <name evidence="11" type="ORF">ANN_07787</name>
</gene>
<feature type="domain" description="BTB" evidence="9">
    <location>
        <begin position="36"/>
        <end position="101"/>
    </location>
</feature>
<feature type="region of interest" description="Disordered" evidence="8">
    <location>
        <begin position="660"/>
        <end position="697"/>
    </location>
</feature>
<dbReference type="PROSITE" id="PS00028">
    <property type="entry name" value="ZINC_FINGER_C2H2_1"/>
    <property type="match status" value="5"/>
</dbReference>
<comment type="caution">
    <text evidence="11">The sequence shown here is derived from an EMBL/GenBank/DDBJ whole genome shotgun (WGS) entry which is preliminary data.</text>
</comment>
<dbReference type="SUPFAM" id="SSF54695">
    <property type="entry name" value="POZ domain"/>
    <property type="match status" value="1"/>
</dbReference>
<keyword evidence="6" id="KW-0539">Nucleus</keyword>
<dbReference type="PANTHER" id="PTHR24394">
    <property type="entry name" value="ZINC FINGER PROTEIN"/>
    <property type="match status" value="1"/>
</dbReference>
<dbReference type="Pfam" id="PF07707">
    <property type="entry name" value="BACK"/>
    <property type="match status" value="1"/>
</dbReference>
<evidence type="ECO:0000259" key="9">
    <source>
        <dbReference type="PROSITE" id="PS50097"/>
    </source>
</evidence>
<evidence type="ECO:0000256" key="1">
    <source>
        <dbReference type="ARBA" id="ARBA00004123"/>
    </source>
</evidence>
<feature type="region of interest" description="Disordered" evidence="8">
    <location>
        <begin position="304"/>
        <end position="347"/>
    </location>
</feature>
<evidence type="ECO:0000256" key="2">
    <source>
        <dbReference type="ARBA" id="ARBA00022723"/>
    </source>
</evidence>
<dbReference type="InterPro" id="IPR011705">
    <property type="entry name" value="BACK"/>
</dbReference>
<dbReference type="SMART" id="SM00355">
    <property type="entry name" value="ZnF_C2H2"/>
    <property type="match status" value="9"/>
</dbReference>
<keyword evidence="3" id="KW-0677">Repeat</keyword>
<dbReference type="PANTHER" id="PTHR24394:SF29">
    <property type="entry name" value="MYONEURIN"/>
    <property type="match status" value="1"/>
</dbReference>
<organism evidence="11 12">
    <name type="scientific">Periplaneta americana</name>
    <name type="common">American cockroach</name>
    <name type="synonym">Blatta americana</name>
    <dbReference type="NCBI Taxonomy" id="6978"/>
    <lineage>
        <taxon>Eukaryota</taxon>
        <taxon>Metazoa</taxon>
        <taxon>Ecdysozoa</taxon>
        <taxon>Arthropoda</taxon>
        <taxon>Hexapoda</taxon>
        <taxon>Insecta</taxon>
        <taxon>Pterygota</taxon>
        <taxon>Neoptera</taxon>
        <taxon>Polyneoptera</taxon>
        <taxon>Dictyoptera</taxon>
        <taxon>Blattodea</taxon>
        <taxon>Blattoidea</taxon>
        <taxon>Blattidae</taxon>
        <taxon>Blattinae</taxon>
        <taxon>Periplaneta</taxon>
    </lineage>
</organism>
<dbReference type="Pfam" id="PF00651">
    <property type="entry name" value="BTB"/>
    <property type="match status" value="1"/>
</dbReference>
<sequence>MALTALPNNPMNFTENQHGNVVLEKLKTQREQGRFCDVTLYVEGKQFRAHRNVLASCSPYFDSILKMHRTVKERLTVTCQNSDIFQCLLNYMYTGSVVIDKNNVTELLRLANHFLVAKLKSYCAEYLDRYLDITNCLSVKEMAEKYNMPALSKAATLFVQVHLNKVILQDEILNCSLPKLEAFFSDKAWTVPQNAILGLITRWINHDISTRERHMKTLLMFVDWNTLDGAAISEHVDREPLYSTSEISLYFILQALVDNNLLFPKYQSIYQALQDKFSQTGFPLDSDSFLNVAVSSAMEGLQETVSDDASPGQQMITRTQESESDLPSDSQVNGVGDVKSEKCDARPSVTKTTRVKRKLILRRARRRCKQKFFGARPGARLAALKAALASRRNKGVRQRQDTASDEDVQGDVTEDGLRCHMCAHVARDTTRLEQHLALVHEKDVTYKCGICGFICHWNKDYYGHMKTHFQGPPFKCDSCDYTCDRLHLVLTHRMKHSDERPHRCDRCGYRCRTRPNLLVHMRCHTGDRPYKCETCGRAFAMKSTLEQHLASHSSDRPYLCDICGFSTKYLSHLIAHKRIHSGDVYRCSYPQCKYSTPKKSQLGSHARTHAGVRPHSCNICGRGFLEKSHLVRHERIHLEEKPFKCTQCEYASSRRDKLKEHFGRHHGENASAKVPYKARPMRGNNSSSSAGNRSTHKNCQAKTIRHFTYYLFCYQDSNNGTFGTSNNIPDRNSANPQHQPLGGGELDLMMQHHAPTAASANNPPHPQPGTGYPSFQDTHHSSIDFHAHHHHQLLNRPASKTDHHGLHHHQNPTHHHMLPPSVTSSRSQHHQTSAAAVAAMMLDPRFHHPNPSGAYHPAPPPVSMAAMVAQSGANQSQAISGQHHQGEYPCMPLF</sequence>
<keyword evidence="4 7" id="KW-0863">Zinc-finger</keyword>
<dbReference type="InterPro" id="IPR000210">
    <property type="entry name" value="BTB/POZ_dom"/>
</dbReference>
<comment type="subcellular location">
    <subcellularLocation>
        <location evidence="1">Nucleus</location>
    </subcellularLocation>
</comment>
<keyword evidence="12" id="KW-1185">Reference proteome</keyword>
<feature type="domain" description="C2H2-type" evidence="10">
    <location>
        <begin position="643"/>
        <end position="670"/>
    </location>
</feature>
<dbReference type="InterPro" id="IPR036236">
    <property type="entry name" value="Znf_C2H2_sf"/>
</dbReference>
<keyword evidence="2" id="KW-0479">Metal-binding</keyword>
<evidence type="ECO:0000313" key="11">
    <source>
        <dbReference type="EMBL" id="KAJ4439659.1"/>
    </source>
</evidence>
<feature type="compositionally biased region" description="Polar residues" evidence="8">
    <location>
        <begin position="821"/>
        <end position="834"/>
    </location>
</feature>
<protein>
    <submittedName>
        <fullName evidence="11">Uncharacterized protein</fullName>
    </submittedName>
</protein>
<feature type="domain" description="C2H2-type" evidence="10">
    <location>
        <begin position="474"/>
        <end position="501"/>
    </location>
</feature>
<feature type="domain" description="C2H2-type" evidence="10">
    <location>
        <begin position="502"/>
        <end position="529"/>
    </location>
</feature>
<dbReference type="CDD" id="cd18186">
    <property type="entry name" value="BTB_POZ_ZBTB_KLHL-like"/>
    <property type="match status" value="1"/>
</dbReference>
<feature type="domain" description="C2H2-type" evidence="10">
    <location>
        <begin position="615"/>
        <end position="642"/>
    </location>
</feature>
<dbReference type="PROSITE" id="PS50157">
    <property type="entry name" value="ZINC_FINGER_C2H2_2"/>
    <property type="match status" value="7"/>
</dbReference>
<evidence type="ECO:0000259" key="10">
    <source>
        <dbReference type="PROSITE" id="PS50157"/>
    </source>
</evidence>
<feature type="domain" description="C2H2-type" evidence="10">
    <location>
        <begin position="558"/>
        <end position="585"/>
    </location>
</feature>
<dbReference type="Gene3D" id="1.25.40.420">
    <property type="match status" value="1"/>
</dbReference>
<feature type="domain" description="C2H2-type" evidence="10">
    <location>
        <begin position="530"/>
        <end position="557"/>
    </location>
</feature>
<dbReference type="Gene3D" id="3.30.710.10">
    <property type="entry name" value="Potassium Channel Kv1.1, Chain A"/>
    <property type="match status" value="1"/>
</dbReference>
<evidence type="ECO:0000256" key="7">
    <source>
        <dbReference type="PROSITE-ProRule" id="PRU00042"/>
    </source>
</evidence>
<evidence type="ECO:0000256" key="3">
    <source>
        <dbReference type="ARBA" id="ARBA00022737"/>
    </source>
</evidence>
<evidence type="ECO:0000256" key="8">
    <source>
        <dbReference type="SAM" id="MobiDB-lite"/>
    </source>
</evidence>
<reference evidence="11 12" key="1">
    <citation type="journal article" date="2022" name="Allergy">
        <title>Genome assembly and annotation of Periplaneta americana reveal a comprehensive cockroach allergen profile.</title>
        <authorList>
            <person name="Wang L."/>
            <person name="Xiong Q."/>
            <person name="Saelim N."/>
            <person name="Wang L."/>
            <person name="Nong W."/>
            <person name="Wan A.T."/>
            <person name="Shi M."/>
            <person name="Liu X."/>
            <person name="Cao Q."/>
            <person name="Hui J.H.L."/>
            <person name="Sookrung N."/>
            <person name="Leung T.F."/>
            <person name="Tungtrongchitr A."/>
            <person name="Tsui S.K.W."/>
        </authorList>
    </citation>
    <scope>NUCLEOTIDE SEQUENCE [LARGE SCALE GENOMIC DNA]</scope>
    <source>
        <strain evidence="11">PWHHKU_190912</strain>
    </source>
</reference>
<dbReference type="Proteomes" id="UP001148838">
    <property type="component" value="Unassembled WGS sequence"/>
</dbReference>
<evidence type="ECO:0000256" key="6">
    <source>
        <dbReference type="ARBA" id="ARBA00023242"/>
    </source>
</evidence>
<dbReference type="Gene3D" id="3.30.160.60">
    <property type="entry name" value="Classic Zinc Finger"/>
    <property type="match status" value="6"/>
</dbReference>
<feature type="domain" description="C2H2-type" evidence="10">
    <location>
        <begin position="585"/>
        <end position="614"/>
    </location>
</feature>
<feature type="region of interest" description="Disordered" evidence="8">
    <location>
        <begin position="798"/>
        <end position="834"/>
    </location>
</feature>
<dbReference type="SMART" id="SM00875">
    <property type="entry name" value="BACK"/>
    <property type="match status" value="1"/>
</dbReference>
<dbReference type="SMART" id="SM00225">
    <property type="entry name" value="BTB"/>
    <property type="match status" value="1"/>
</dbReference>
<feature type="region of interest" description="Disordered" evidence="8">
    <location>
        <begin position="724"/>
        <end position="779"/>
    </location>
</feature>
<dbReference type="PROSITE" id="PS50097">
    <property type="entry name" value="BTB"/>
    <property type="match status" value="1"/>
</dbReference>
<feature type="compositionally biased region" description="Basic residues" evidence="8">
    <location>
        <begin position="805"/>
        <end position="817"/>
    </location>
</feature>
<evidence type="ECO:0000313" key="12">
    <source>
        <dbReference type="Proteomes" id="UP001148838"/>
    </source>
</evidence>
<proteinExistence type="predicted"/>
<dbReference type="InterPro" id="IPR011333">
    <property type="entry name" value="SKP1/BTB/POZ_sf"/>
</dbReference>
<evidence type="ECO:0000256" key="5">
    <source>
        <dbReference type="ARBA" id="ARBA00022833"/>
    </source>
</evidence>
<dbReference type="Pfam" id="PF00096">
    <property type="entry name" value="zf-C2H2"/>
    <property type="match status" value="2"/>
</dbReference>
<dbReference type="EMBL" id="JAJSOF020000017">
    <property type="protein sequence ID" value="KAJ4439659.1"/>
    <property type="molecule type" value="Genomic_DNA"/>
</dbReference>
<feature type="compositionally biased region" description="Polar residues" evidence="8">
    <location>
        <begin position="724"/>
        <end position="738"/>
    </location>
</feature>
<keyword evidence="5" id="KW-0862">Zinc</keyword>
<accession>A0ABQ8SZK0</accession>